<sequence length="257" mass="29549">MDSTGTDSDSTNFRNAQNRKRVHREGQAYQGKVKGIKRRTKRNATRSTTLDHCYRTRYSGHPRSQTVTNRTRVYRERLGQAGTEQDIGTANLRQAATRLTVTVHSDSRQNRQEGGQTRNCCPHYGTTCVWARKPCTYKRPKRQEDRPRDYCPRSELGTFLMVAATPSLYNGPKTDKKGGQTRIMLPQKKYRPEGNLGSFAGDYNAILVQRIVTEKKETDQKRLPLGTFARDYNAILVQRIVTEKKETYQKMLPQEKT</sequence>
<feature type="region of interest" description="Disordered" evidence="1">
    <location>
        <begin position="1"/>
        <end position="25"/>
    </location>
</feature>
<evidence type="ECO:0000256" key="1">
    <source>
        <dbReference type="SAM" id="MobiDB-lite"/>
    </source>
</evidence>
<feature type="compositionally biased region" description="Polar residues" evidence="1">
    <location>
        <begin position="1"/>
        <end position="16"/>
    </location>
</feature>
<name>A0ABD0LMW1_9CAEN</name>
<accession>A0ABD0LMW1</accession>
<comment type="caution">
    <text evidence="2">The sequence shown here is derived from an EMBL/GenBank/DDBJ whole genome shotgun (WGS) entry which is preliminary data.</text>
</comment>
<dbReference type="Proteomes" id="UP001519460">
    <property type="component" value="Unassembled WGS sequence"/>
</dbReference>
<organism evidence="2 3">
    <name type="scientific">Batillaria attramentaria</name>
    <dbReference type="NCBI Taxonomy" id="370345"/>
    <lineage>
        <taxon>Eukaryota</taxon>
        <taxon>Metazoa</taxon>
        <taxon>Spiralia</taxon>
        <taxon>Lophotrochozoa</taxon>
        <taxon>Mollusca</taxon>
        <taxon>Gastropoda</taxon>
        <taxon>Caenogastropoda</taxon>
        <taxon>Sorbeoconcha</taxon>
        <taxon>Cerithioidea</taxon>
        <taxon>Batillariidae</taxon>
        <taxon>Batillaria</taxon>
    </lineage>
</organism>
<proteinExistence type="predicted"/>
<gene>
    <name evidence="2" type="ORF">BaRGS_00007921</name>
</gene>
<reference evidence="2 3" key="1">
    <citation type="journal article" date="2023" name="Sci. Data">
        <title>Genome assembly of the Korean intertidal mud-creeper Batillaria attramentaria.</title>
        <authorList>
            <person name="Patra A.K."/>
            <person name="Ho P.T."/>
            <person name="Jun S."/>
            <person name="Lee S.J."/>
            <person name="Kim Y."/>
            <person name="Won Y.J."/>
        </authorList>
    </citation>
    <scope>NUCLEOTIDE SEQUENCE [LARGE SCALE GENOMIC DNA]</scope>
    <source>
        <strain evidence="2">Wonlab-2016</strain>
    </source>
</reference>
<dbReference type="AlphaFoldDB" id="A0ABD0LMW1"/>
<dbReference type="EMBL" id="JACVVK020000035">
    <property type="protein sequence ID" value="KAK7500677.1"/>
    <property type="molecule type" value="Genomic_DNA"/>
</dbReference>
<evidence type="ECO:0000313" key="2">
    <source>
        <dbReference type="EMBL" id="KAK7500677.1"/>
    </source>
</evidence>
<evidence type="ECO:0000313" key="3">
    <source>
        <dbReference type="Proteomes" id="UP001519460"/>
    </source>
</evidence>
<keyword evidence="3" id="KW-1185">Reference proteome</keyword>
<protein>
    <submittedName>
        <fullName evidence="2">Uncharacterized protein</fullName>
    </submittedName>
</protein>
<feature type="non-terminal residue" evidence="2">
    <location>
        <position position="257"/>
    </location>
</feature>